<feature type="compositionally biased region" description="Basic and acidic residues" evidence="1">
    <location>
        <begin position="1"/>
        <end position="18"/>
    </location>
</feature>
<organism evidence="2 3">
    <name type="scientific">Rhizophlyctis rosea</name>
    <dbReference type="NCBI Taxonomy" id="64517"/>
    <lineage>
        <taxon>Eukaryota</taxon>
        <taxon>Fungi</taxon>
        <taxon>Fungi incertae sedis</taxon>
        <taxon>Chytridiomycota</taxon>
        <taxon>Chytridiomycota incertae sedis</taxon>
        <taxon>Chytridiomycetes</taxon>
        <taxon>Rhizophlyctidales</taxon>
        <taxon>Rhizophlyctidaceae</taxon>
        <taxon>Rhizophlyctis</taxon>
    </lineage>
</organism>
<name>A0AAD5S4W7_9FUNG</name>
<keyword evidence="3" id="KW-1185">Reference proteome</keyword>
<evidence type="ECO:0000313" key="3">
    <source>
        <dbReference type="Proteomes" id="UP001212841"/>
    </source>
</evidence>
<protein>
    <submittedName>
        <fullName evidence="2">Uncharacterized protein</fullName>
    </submittedName>
</protein>
<reference evidence="2" key="1">
    <citation type="submission" date="2020-05" db="EMBL/GenBank/DDBJ databases">
        <title>Phylogenomic resolution of chytrid fungi.</title>
        <authorList>
            <person name="Stajich J.E."/>
            <person name="Amses K."/>
            <person name="Simmons R."/>
            <person name="Seto K."/>
            <person name="Myers J."/>
            <person name="Bonds A."/>
            <person name="Quandt C.A."/>
            <person name="Barry K."/>
            <person name="Liu P."/>
            <person name="Grigoriev I."/>
            <person name="Longcore J.E."/>
            <person name="James T.Y."/>
        </authorList>
    </citation>
    <scope>NUCLEOTIDE SEQUENCE</scope>
    <source>
        <strain evidence="2">JEL0318</strain>
    </source>
</reference>
<feature type="non-terminal residue" evidence="2">
    <location>
        <position position="1"/>
    </location>
</feature>
<comment type="caution">
    <text evidence="2">The sequence shown here is derived from an EMBL/GenBank/DDBJ whole genome shotgun (WGS) entry which is preliminary data.</text>
</comment>
<proteinExistence type="predicted"/>
<feature type="compositionally biased region" description="Basic and acidic residues" evidence="1">
    <location>
        <begin position="143"/>
        <end position="153"/>
    </location>
</feature>
<feature type="region of interest" description="Disordered" evidence="1">
    <location>
        <begin position="1"/>
        <end position="23"/>
    </location>
</feature>
<sequence>RVERKRNREVGGRDERPVNKMRKGTLEVVESGGGSSAPAGTVRWGKMPIVIDSDEEMKVVTLGRKARPSIIVDEDDEFEESMGAGERRSALAGRSSRGSRDAARNVNYMEVESDDDIKSPLGKRNRPSIFLDSDEEGGDGVDSQDKGGGTHDEGEVDDEEFARRLQQEENAAARKAFADDEALARRIEAGEDVGT</sequence>
<accession>A0AAD5S4W7</accession>
<dbReference type="AlphaFoldDB" id="A0AAD5S4W7"/>
<feature type="region of interest" description="Disordered" evidence="1">
    <location>
        <begin position="74"/>
        <end position="161"/>
    </location>
</feature>
<dbReference type="Proteomes" id="UP001212841">
    <property type="component" value="Unassembled WGS sequence"/>
</dbReference>
<evidence type="ECO:0000313" key="2">
    <source>
        <dbReference type="EMBL" id="KAJ3046165.1"/>
    </source>
</evidence>
<evidence type="ECO:0000256" key="1">
    <source>
        <dbReference type="SAM" id="MobiDB-lite"/>
    </source>
</evidence>
<dbReference type="EMBL" id="JADGJD010001193">
    <property type="protein sequence ID" value="KAJ3046165.1"/>
    <property type="molecule type" value="Genomic_DNA"/>
</dbReference>
<gene>
    <name evidence="2" type="ORF">HK097_000995</name>
</gene>